<feature type="domain" description="4Fe-4S ferredoxin-type" evidence="5">
    <location>
        <begin position="54"/>
        <end position="85"/>
    </location>
</feature>
<dbReference type="InterPro" id="IPR050572">
    <property type="entry name" value="Fe-S_Ferredoxin"/>
</dbReference>
<sequence length="106" mass="12040">MSEASRNMKNPHKFMGVPRGQIDWFPIIDYEKCNNCGDCVTFCAHGVYEKKDGKIVVVKPKNCVVFCQACLKMCPIEGAMIFQPKKEVLKQIKSIKAEIKKKTLSK</sequence>
<dbReference type="PROSITE" id="PS51379">
    <property type="entry name" value="4FE4S_FER_2"/>
    <property type="match status" value="2"/>
</dbReference>
<keyword evidence="7" id="KW-1185">Reference proteome</keyword>
<keyword evidence="1" id="KW-0004">4Fe-4S</keyword>
<dbReference type="PANTHER" id="PTHR43687">
    <property type="entry name" value="ADENYLYLSULFATE REDUCTASE, BETA SUBUNIT"/>
    <property type="match status" value="1"/>
</dbReference>
<name>A0ABY6HXP6_9ARCH</name>
<gene>
    <name evidence="6" type="ORF">NEF87_004579</name>
</gene>
<keyword evidence="4" id="KW-0411">Iron-sulfur</keyword>
<dbReference type="Gene3D" id="3.30.70.20">
    <property type="match status" value="1"/>
</dbReference>
<evidence type="ECO:0000256" key="1">
    <source>
        <dbReference type="ARBA" id="ARBA00022485"/>
    </source>
</evidence>
<proteinExistence type="predicted"/>
<accession>A0ABY6HXP6</accession>
<evidence type="ECO:0000256" key="3">
    <source>
        <dbReference type="ARBA" id="ARBA00023004"/>
    </source>
</evidence>
<evidence type="ECO:0000313" key="7">
    <source>
        <dbReference type="Proteomes" id="UP001208689"/>
    </source>
</evidence>
<dbReference type="Proteomes" id="UP001208689">
    <property type="component" value="Chromosome"/>
</dbReference>
<evidence type="ECO:0000256" key="4">
    <source>
        <dbReference type="ARBA" id="ARBA00023014"/>
    </source>
</evidence>
<evidence type="ECO:0000313" key="6">
    <source>
        <dbReference type="EMBL" id="UYP48294.1"/>
    </source>
</evidence>
<keyword evidence="2" id="KW-0479">Metal-binding</keyword>
<dbReference type="SUPFAM" id="SSF54862">
    <property type="entry name" value="4Fe-4S ferredoxins"/>
    <property type="match status" value="1"/>
</dbReference>
<organism evidence="6 7">
    <name type="scientific">Candidatus Lokiarchaeum ossiferum</name>
    <dbReference type="NCBI Taxonomy" id="2951803"/>
    <lineage>
        <taxon>Archaea</taxon>
        <taxon>Promethearchaeati</taxon>
        <taxon>Promethearchaeota</taxon>
        <taxon>Promethearchaeia</taxon>
        <taxon>Promethearchaeales</taxon>
        <taxon>Promethearchaeaceae</taxon>
        <taxon>Candidatus Lokiarchaeum</taxon>
    </lineage>
</organism>
<dbReference type="Pfam" id="PF13187">
    <property type="entry name" value="Fer4_9"/>
    <property type="match status" value="1"/>
</dbReference>
<dbReference type="EMBL" id="CP104013">
    <property type="protein sequence ID" value="UYP48294.1"/>
    <property type="molecule type" value="Genomic_DNA"/>
</dbReference>
<evidence type="ECO:0000259" key="5">
    <source>
        <dbReference type="PROSITE" id="PS51379"/>
    </source>
</evidence>
<dbReference type="InterPro" id="IPR017896">
    <property type="entry name" value="4Fe4S_Fe-S-bd"/>
</dbReference>
<feature type="domain" description="4Fe-4S ferredoxin-type" evidence="5">
    <location>
        <begin position="24"/>
        <end position="53"/>
    </location>
</feature>
<reference evidence="6" key="1">
    <citation type="submission" date="2022-09" db="EMBL/GenBank/DDBJ databases">
        <title>Actin cytoskeleton and complex cell architecture in an #Asgard archaeon.</title>
        <authorList>
            <person name="Ponce Toledo R.I."/>
            <person name="Schleper C."/>
            <person name="Rodrigues Oliveira T."/>
            <person name="Wollweber F."/>
            <person name="Xu J."/>
            <person name="Rittmann S."/>
            <person name="Klingl A."/>
            <person name="Pilhofer M."/>
        </authorList>
    </citation>
    <scope>NUCLEOTIDE SEQUENCE</scope>
    <source>
        <strain evidence="6">B-35</strain>
    </source>
</reference>
<evidence type="ECO:0000256" key="2">
    <source>
        <dbReference type="ARBA" id="ARBA00022723"/>
    </source>
</evidence>
<dbReference type="PANTHER" id="PTHR43687:SF1">
    <property type="entry name" value="FERREDOXIN III"/>
    <property type="match status" value="1"/>
</dbReference>
<keyword evidence="3" id="KW-0408">Iron</keyword>
<protein>
    <recommendedName>
        <fullName evidence="5">4Fe-4S ferredoxin-type domain-containing protein</fullName>
    </recommendedName>
</protein>